<evidence type="ECO:0000256" key="4">
    <source>
        <dbReference type="SAM" id="Phobius"/>
    </source>
</evidence>
<reference evidence="7" key="1">
    <citation type="submission" date="2010-08" db="EMBL/GenBank/DDBJ databases">
        <authorList>
            <consortium name="Caenorhabditis japonica Sequencing Consortium"/>
            <person name="Wilson R.K."/>
        </authorList>
    </citation>
    <scope>NUCLEOTIDE SEQUENCE [LARGE SCALE GENOMIC DNA]</scope>
    <source>
        <strain evidence="7">DF5081</strain>
    </source>
</reference>
<evidence type="ECO:0000313" key="7">
    <source>
        <dbReference type="Proteomes" id="UP000005237"/>
    </source>
</evidence>
<feature type="domain" description="ABC transmembrane type-1" evidence="5">
    <location>
        <begin position="83"/>
        <end position="135"/>
    </location>
</feature>
<dbReference type="EnsemblMetazoa" id="CJA32492.1">
    <property type="protein sequence ID" value="CJA32492.1"/>
    <property type="gene ID" value="WBGene00208339"/>
</dbReference>
<keyword evidence="1 4" id="KW-0812">Transmembrane</keyword>
<proteinExistence type="predicted"/>
<dbReference type="InterPro" id="IPR011527">
    <property type="entry name" value="ABC1_TM_dom"/>
</dbReference>
<feature type="transmembrane region" description="Helical" evidence="4">
    <location>
        <begin position="96"/>
        <end position="117"/>
    </location>
</feature>
<keyword evidence="2 4" id="KW-1133">Transmembrane helix</keyword>
<dbReference type="GO" id="GO:0005524">
    <property type="term" value="F:ATP binding"/>
    <property type="evidence" value="ECO:0007669"/>
    <property type="project" value="InterPro"/>
</dbReference>
<dbReference type="GO" id="GO:0140359">
    <property type="term" value="F:ABC-type transporter activity"/>
    <property type="evidence" value="ECO:0007669"/>
    <property type="project" value="InterPro"/>
</dbReference>
<keyword evidence="7" id="KW-1185">Reference proteome</keyword>
<evidence type="ECO:0000313" key="6">
    <source>
        <dbReference type="EnsemblMetazoa" id="CJA32492.1"/>
    </source>
</evidence>
<evidence type="ECO:0000256" key="3">
    <source>
        <dbReference type="ARBA" id="ARBA00023136"/>
    </source>
</evidence>
<keyword evidence="3 4" id="KW-0472">Membrane</keyword>
<organism evidence="6 7">
    <name type="scientific">Caenorhabditis japonica</name>
    <dbReference type="NCBI Taxonomy" id="281687"/>
    <lineage>
        <taxon>Eukaryota</taxon>
        <taxon>Metazoa</taxon>
        <taxon>Ecdysozoa</taxon>
        <taxon>Nematoda</taxon>
        <taxon>Chromadorea</taxon>
        <taxon>Rhabditida</taxon>
        <taxon>Rhabditina</taxon>
        <taxon>Rhabditomorpha</taxon>
        <taxon>Rhabditoidea</taxon>
        <taxon>Rhabditidae</taxon>
        <taxon>Peloderinae</taxon>
        <taxon>Caenorhabditis</taxon>
    </lineage>
</organism>
<reference evidence="6" key="2">
    <citation type="submission" date="2022-06" db="UniProtKB">
        <authorList>
            <consortium name="EnsemblMetazoa"/>
        </authorList>
    </citation>
    <scope>IDENTIFICATION</scope>
    <source>
        <strain evidence="6">DF5081</strain>
    </source>
</reference>
<dbReference type="AlphaFoldDB" id="A0A8R1IF38"/>
<dbReference type="Pfam" id="PF06472">
    <property type="entry name" value="ABC_membrane_2"/>
    <property type="match status" value="1"/>
</dbReference>
<dbReference type="Proteomes" id="UP000005237">
    <property type="component" value="Unassembled WGS sequence"/>
</dbReference>
<evidence type="ECO:0000256" key="1">
    <source>
        <dbReference type="ARBA" id="ARBA00022692"/>
    </source>
</evidence>
<evidence type="ECO:0000259" key="5">
    <source>
        <dbReference type="Pfam" id="PF06472"/>
    </source>
</evidence>
<evidence type="ECO:0000256" key="2">
    <source>
        <dbReference type="ARBA" id="ARBA00022989"/>
    </source>
</evidence>
<protein>
    <submittedName>
        <fullName evidence="6">ABC transmembrane type-1 domain-containing protein</fullName>
    </submittedName>
</protein>
<name>A0A8R1IF38_CAEJA</name>
<feature type="transmembrane region" description="Helical" evidence="4">
    <location>
        <begin position="20"/>
        <end position="39"/>
    </location>
</feature>
<dbReference type="GO" id="GO:0016020">
    <property type="term" value="C:membrane"/>
    <property type="evidence" value="ECO:0007669"/>
    <property type="project" value="InterPro"/>
</dbReference>
<sequence>MSVQSKLLETAIDPYKRRRAVIIAVGSVAAIALAHWATVSRNVQKTPRPTIGKVISLAPGDETTKKKAKPAFDPLFLRQLKELLRIMVPGVFSKEAGIIGIHSIILICRTFLTIYVAQLEGSMVQAIVEKVWRKTGLKKFYYGFYVTPM</sequence>
<accession>A0A8R1IF38</accession>